<evidence type="ECO:0000313" key="3">
    <source>
        <dbReference type="Proteomes" id="UP000612055"/>
    </source>
</evidence>
<dbReference type="Proteomes" id="UP000612055">
    <property type="component" value="Unassembled WGS sequence"/>
</dbReference>
<dbReference type="AlphaFoldDB" id="A0A835XP79"/>
<organism evidence="2 3">
    <name type="scientific">Edaphochlamys debaryana</name>
    <dbReference type="NCBI Taxonomy" id="47281"/>
    <lineage>
        <taxon>Eukaryota</taxon>
        <taxon>Viridiplantae</taxon>
        <taxon>Chlorophyta</taxon>
        <taxon>core chlorophytes</taxon>
        <taxon>Chlorophyceae</taxon>
        <taxon>CS clade</taxon>
        <taxon>Chlamydomonadales</taxon>
        <taxon>Chlamydomonadales incertae sedis</taxon>
        <taxon>Edaphochlamys</taxon>
    </lineage>
</organism>
<dbReference type="OrthoDB" id="10461381at2759"/>
<evidence type="ECO:0000256" key="1">
    <source>
        <dbReference type="SAM" id="SignalP"/>
    </source>
</evidence>
<protein>
    <submittedName>
        <fullName evidence="2">Uncharacterized protein</fullName>
    </submittedName>
</protein>
<proteinExistence type="predicted"/>
<sequence length="259" mass="28820">MAKSTSVLLAMLVCAGLALASAEPGRKLLQKKGCTWDQYRYYSSSRFAEGTDVQEIFDINLAMAKECSKYFVRAIMGMDLGYGPSLYNSSTNMHMIKVFDFKSQADFLAYRKCDGALPNNPIFAAVTTVQKGKSIIPIASCHKYHANPVEHYFAYNVTTKDHSSAALDKINGLLGELVSHVDCTWQRGLYRKDMGWAEAAGENPAGYMPIAGGVEYKNENYMRAYWGYLIGPPRASELLEIAPLIDNSLRMQYTPVNVM</sequence>
<evidence type="ECO:0000313" key="2">
    <source>
        <dbReference type="EMBL" id="KAG2488552.1"/>
    </source>
</evidence>
<dbReference type="EMBL" id="JAEHOE010000082">
    <property type="protein sequence ID" value="KAG2488552.1"/>
    <property type="molecule type" value="Genomic_DNA"/>
</dbReference>
<reference evidence="2" key="1">
    <citation type="journal article" date="2020" name="bioRxiv">
        <title>Comparative genomics of Chlamydomonas.</title>
        <authorList>
            <person name="Craig R.J."/>
            <person name="Hasan A.R."/>
            <person name="Ness R.W."/>
            <person name="Keightley P.D."/>
        </authorList>
    </citation>
    <scope>NUCLEOTIDE SEQUENCE</scope>
    <source>
        <strain evidence="2">CCAP 11/70</strain>
    </source>
</reference>
<name>A0A835XP79_9CHLO</name>
<comment type="caution">
    <text evidence="2">The sequence shown here is derived from an EMBL/GenBank/DDBJ whole genome shotgun (WGS) entry which is preliminary data.</text>
</comment>
<feature type="chain" id="PRO_5032359587" evidence="1">
    <location>
        <begin position="23"/>
        <end position="259"/>
    </location>
</feature>
<keyword evidence="1" id="KW-0732">Signal</keyword>
<gene>
    <name evidence="2" type="ORF">HYH03_012871</name>
</gene>
<accession>A0A835XP79</accession>
<keyword evidence="3" id="KW-1185">Reference proteome</keyword>
<feature type="signal peptide" evidence="1">
    <location>
        <begin position="1"/>
        <end position="22"/>
    </location>
</feature>